<evidence type="ECO:0000256" key="1">
    <source>
        <dbReference type="SAM" id="MobiDB-lite"/>
    </source>
</evidence>
<sequence>MKLVTHSTHSLRSTLIAIIRGLKITEPEETVIVFNQNVKATVCDVNAGLLIDTNESSRRRSPAAGAAPAHDDAAWTKSQLTAYLRLCDNKTTKNCTYRYLSKRSSHGRYHPSTRRDNYYPCEASGNLRVDAARNCRARARPAPAARPRPCAIIDEPCFPIKAFRSSLELCLFFNLRTAARELGPPHTAPAGYRGRRARRRGRHACTRLA</sequence>
<accession>A0A4C1YBL9</accession>
<dbReference type="Proteomes" id="UP000299102">
    <property type="component" value="Unassembled WGS sequence"/>
</dbReference>
<evidence type="ECO:0000313" key="2">
    <source>
        <dbReference type="EMBL" id="GBP72410.1"/>
    </source>
</evidence>
<protein>
    <submittedName>
        <fullName evidence="2">Uncharacterized protein</fullName>
    </submittedName>
</protein>
<reference evidence="2 3" key="1">
    <citation type="journal article" date="2019" name="Commun. Biol.">
        <title>The bagworm genome reveals a unique fibroin gene that provides high tensile strength.</title>
        <authorList>
            <person name="Kono N."/>
            <person name="Nakamura H."/>
            <person name="Ohtoshi R."/>
            <person name="Tomita M."/>
            <person name="Numata K."/>
            <person name="Arakawa K."/>
        </authorList>
    </citation>
    <scope>NUCLEOTIDE SEQUENCE [LARGE SCALE GENOMIC DNA]</scope>
</reference>
<gene>
    <name evidence="2" type="ORF">EVAR_33101_1</name>
</gene>
<organism evidence="2 3">
    <name type="scientific">Eumeta variegata</name>
    <name type="common">Bagworm moth</name>
    <name type="synonym">Eumeta japonica</name>
    <dbReference type="NCBI Taxonomy" id="151549"/>
    <lineage>
        <taxon>Eukaryota</taxon>
        <taxon>Metazoa</taxon>
        <taxon>Ecdysozoa</taxon>
        <taxon>Arthropoda</taxon>
        <taxon>Hexapoda</taxon>
        <taxon>Insecta</taxon>
        <taxon>Pterygota</taxon>
        <taxon>Neoptera</taxon>
        <taxon>Endopterygota</taxon>
        <taxon>Lepidoptera</taxon>
        <taxon>Glossata</taxon>
        <taxon>Ditrysia</taxon>
        <taxon>Tineoidea</taxon>
        <taxon>Psychidae</taxon>
        <taxon>Oiketicinae</taxon>
        <taxon>Eumeta</taxon>
    </lineage>
</organism>
<dbReference type="EMBL" id="BGZK01001144">
    <property type="protein sequence ID" value="GBP72410.1"/>
    <property type="molecule type" value="Genomic_DNA"/>
</dbReference>
<proteinExistence type="predicted"/>
<comment type="caution">
    <text evidence="2">The sequence shown here is derived from an EMBL/GenBank/DDBJ whole genome shotgun (WGS) entry which is preliminary data.</text>
</comment>
<keyword evidence="3" id="KW-1185">Reference proteome</keyword>
<dbReference type="AlphaFoldDB" id="A0A4C1YBL9"/>
<feature type="region of interest" description="Disordered" evidence="1">
    <location>
        <begin position="186"/>
        <end position="209"/>
    </location>
</feature>
<feature type="compositionally biased region" description="Basic residues" evidence="1">
    <location>
        <begin position="193"/>
        <end position="209"/>
    </location>
</feature>
<name>A0A4C1YBL9_EUMVA</name>
<evidence type="ECO:0000313" key="3">
    <source>
        <dbReference type="Proteomes" id="UP000299102"/>
    </source>
</evidence>